<dbReference type="Pfam" id="PF11617">
    <property type="entry name" value="Cu-binding_MopE"/>
    <property type="match status" value="3"/>
</dbReference>
<dbReference type="PROSITE" id="PS51257">
    <property type="entry name" value="PROKAR_LIPOPROTEIN"/>
    <property type="match status" value="1"/>
</dbReference>
<keyword evidence="2" id="KW-1185">Reference proteome</keyword>
<comment type="caution">
    <text evidence="1">The sequence shown here is derived from an EMBL/GenBank/DDBJ whole genome shotgun (WGS) entry which is preliminary data.</text>
</comment>
<accession>A0ABU5HC45</accession>
<evidence type="ECO:0000313" key="1">
    <source>
        <dbReference type="EMBL" id="MDY7231036.1"/>
    </source>
</evidence>
<gene>
    <name evidence="1" type="ORF">SYV04_31905</name>
</gene>
<protein>
    <submittedName>
        <fullName evidence="1">Metal-binding motif-containing protein</fullName>
    </submittedName>
</protein>
<proteinExistence type="predicted"/>
<organism evidence="1 2">
    <name type="scientific">Hyalangium rubrum</name>
    <dbReference type="NCBI Taxonomy" id="3103134"/>
    <lineage>
        <taxon>Bacteria</taxon>
        <taxon>Pseudomonadati</taxon>
        <taxon>Myxococcota</taxon>
        <taxon>Myxococcia</taxon>
        <taxon>Myxococcales</taxon>
        <taxon>Cystobacterineae</taxon>
        <taxon>Archangiaceae</taxon>
        <taxon>Hyalangium</taxon>
    </lineage>
</organism>
<dbReference type="InterPro" id="IPR021655">
    <property type="entry name" value="Put_metal-bd"/>
</dbReference>
<dbReference type="RefSeq" id="WP_321549747.1">
    <property type="nucleotide sequence ID" value="NZ_JAXIVS010000013.1"/>
</dbReference>
<sequence>MRLFLMGLWVVLLASGCKRAEPQAGALRVELSYATFRPGCLTLKASDKEDPSREKLEELVLGTPPAPSKELLVAVFRQEGWSRNLVLTATAYERSCADTNRRQVDTQTLEAEVPEEGVLPVKMELRAEDLDDDGFVSTAQGGSDCDDDDRQVNPNAPDICNGKDDNCSGDESDATGAITYFRDADGDGYGDRDPLRQPLVSCTRPAGYAANNRDCDDSKANFRPDQAESLCDGQDENCDDVVDDTFGAGTTCTTSQGCGGTVTCQSTTSAACVSPTSPSNWYVDEDGDGRAGTFAAMSCVAPAPGAVTSPSDCNDSSPFAFNGGTERCDRLDNDCNGVVDDPPTCASVSWRTVSNTGSTQWDAVASYAENKAWAVGTNQLAHVEQSTATLYTDCTGSWRSAWARADGRVFMASSDGVLATRALAENGCATVNSGQSVSINGLVGFENGASTTLFAVASDGRIYRWEHMGTGAGTVTETARVGANLRAIHGTSPTNLLAVGAESVSSVNEPRIFRSSPTGNAWTRETLPGSLPTDFFLRSVHMVHGQLAHAVGDKGVVLKGVKGVWSELPRLEPNDTPTNIRDAVSYSDTVIYLVANDKTVYVFDGTTWDDFHTVSWTPIAIDGVSPHELWLAGSQGNVARWSR</sequence>
<name>A0ABU5HC45_9BACT</name>
<reference evidence="1 2" key="1">
    <citation type="submission" date="2023-12" db="EMBL/GenBank/DDBJ databases">
        <title>the genome sequence of Hyalangium sp. s54d21.</title>
        <authorList>
            <person name="Zhang X."/>
        </authorList>
    </citation>
    <scope>NUCLEOTIDE SEQUENCE [LARGE SCALE GENOMIC DNA]</scope>
    <source>
        <strain evidence="2">s54d21</strain>
    </source>
</reference>
<dbReference type="Proteomes" id="UP001291309">
    <property type="component" value="Unassembled WGS sequence"/>
</dbReference>
<dbReference type="EMBL" id="JAXIVS010000013">
    <property type="protein sequence ID" value="MDY7231036.1"/>
    <property type="molecule type" value="Genomic_DNA"/>
</dbReference>
<evidence type="ECO:0000313" key="2">
    <source>
        <dbReference type="Proteomes" id="UP001291309"/>
    </source>
</evidence>